<feature type="domain" description="Smf/DprA SLOG" evidence="2">
    <location>
        <begin position="83"/>
        <end position="294"/>
    </location>
</feature>
<dbReference type="PANTHER" id="PTHR43022:SF1">
    <property type="entry name" value="PROTEIN SMF"/>
    <property type="match status" value="1"/>
</dbReference>
<protein>
    <submittedName>
        <fullName evidence="3">DNA protecting protein DprA</fullName>
    </submittedName>
</protein>
<name>C7NGY6_KYTSD</name>
<dbReference type="GO" id="GO:0009294">
    <property type="term" value="P:DNA-mediated transformation"/>
    <property type="evidence" value="ECO:0007669"/>
    <property type="project" value="InterPro"/>
</dbReference>
<dbReference type="Proteomes" id="UP000006666">
    <property type="component" value="Chromosome"/>
</dbReference>
<dbReference type="Pfam" id="PF02481">
    <property type="entry name" value="DNA_processg_A"/>
    <property type="match status" value="1"/>
</dbReference>
<dbReference type="PANTHER" id="PTHR43022">
    <property type="entry name" value="PROTEIN SMF"/>
    <property type="match status" value="1"/>
</dbReference>
<dbReference type="EMBL" id="CP001686">
    <property type="protein sequence ID" value="ACV06156.1"/>
    <property type="molecule type" value="Genomic_DNA"/>
</dbReference>
<dbReference type="SUPFAM" id="SSF102405">
    <property type="entry name" value="MCP/YpsA-like"/>
    <property type="match status" value="1"/>
</dbReference>
<reference evidence="3 4" key="1">
    <citation type="journal article" date="2009" name="Stand. Genomic Sci.">
        <title>Complete genome sequence of Kytococcus sedentarius type strain (541).</title>
        <authorList>
            <person name="Sims D."/>
            <person name="Brettin T."/>
            <person name="Detter J.C."/>
            <person name="Han C."/>
            <person name="Lapidus A."/>
            <person name="Copeland A."/>
            <person name="Glavina Del Rio T."/>
            <person name="Nolan M."/>
            <person name="Chen F."/>
            <person name="Lucas S."/>
            <person name="Tice H."/>
            <person name="Cheng J.F."/>
            <person name="Bruce D."/>
            <person name="Goodwin L."/>
            <person name="Pitluck S."/>
            <person name="Ovchinnikova G."/>
            <person name="Pati A."/>
            <person name="Ivanova N."/>
            <person name="Mavrommatis K."/>
            <person name="Chen A."/>
            <person name="Palaniappan K."/>
            <person name="D'haeseleer P."/>
            <person name="Chain P."/>
            <person name="Bristow J."/>
            <person name="Eisen J.A."/>
            <person name="Markowitz V."/>
            <person name="Hugenholtz P."/>
            <person name="Schneider S."/>
            <person name="Goker M."/>
            <person name="Pukall R."/>
            <person name="Kyrpides N.C."/>
            <person name="Klenk H.P."/>
        </authorList>
    </citation>
    <scope>NUCLEOTIDE SEQUENCE [LARGE SCALE GENOMIC DNA]</scope>
    <source>
        <strain evidence="4">ATCC 14392 / DSM 20547 / JCM 11482 / CCUG 33030 / NBRC 15357 / NCTC 11040 / CCM 314 / 541</strain>
    </source>
</reference>
<gene>
    <name evidence="3" type="ordered locus">Ksed_11160</name>
</gene>
<dbReference type="InterPro" id="IPR057666">
    <property type="entry name" value="DrpA_SLOG"/>
</dbReference>
<dbReference type="RefSeq" id="WP_015779101.1">
    <property type="nucleotide sequence ID" value="NC_013169.1"/>
</dbReference>
<dbReference type="NCBIfam" id="TIGR00732">
    <property type="entry name" value="dprA"/>
    <property type="match status" value="1"/>
</dbReference>
<accession>C7NGY6</accession>
<dbReference type="HOGENOM" id="CLU_029601_2_1_11"/>
<comment type="similarity">
    <text evidence="1">Belongs to the DprA/Smf family.</text>
</comment>
<dbReference type="STRING" id="478801.Ksed_11160"/>
<dbReference type="InterPro" id="IPR003488">
    <property type="entry name" value="DprA"/>
</dbReference>
<organism evidence="3 4">
    <name type="scientific">Kytococcus sedentarius (strain ATCC 14392 / DSM 20547 / JCM 11482 / CCUG 33030 / NBRC 15357 / NCTC 11040 / CCM 314 / 541)</name>
    <name type="common">Micrococcus sedentarius</name>
    <dbReference type="NCBI Taxonomy" id="478801"/>
    <lineage>
        <taxon>Bacteria</taxon>
        <taxon>Bacillati</taxon>
        <taxon>Actinomycetota</taxon>
        <taxon>Actinomycetes</taxon>
        <taxon>Micrococcales</taxon>
        <taxon>Kytococcaceae</taxon>
        <taxon>Kytococcus</taxon>
    </lineage>
</organism>
<dbReference type="eggNOG" id="COG0758">
    <property type="taxonomic scope" value="Bacteria"/>
</dbReference>
<dbReference type="KEGG" id="kse:Ksed_11160"/>
<evidence type="ECO:0000313" key="4">
    <source>
        <dbReference type="Proteomes" id="UP000006666"/>
    </source>
</evidence>
<dbReference type="Gene3D" id="3.40.50.450">
    <property type="match status" value="1"/>
</dbReference>
<sequence>MSTSEQVSPPGWSAERLARAAWSRLAEPTDKVAGDLVAEFGAQGALDRVARDPSVGGGRFAPRWAAWCPAAEEERAHRLGIRVVVPGDPEWPEGAERLERPPVCLWVRGPASLQEVLGSSVAVVGARSATAYGTSVAGEWSHALAGLGVTVVSGGAYGIDAAAHRGALAAAGTTVAFLAGGVDRLYPAGNADLLTEVVRTGAVVSESAPGCAPQRGRFLTRNRLIAAFSAGTLVVEAGVRSGSLSTARWADLCSRPVAAVPGPVTSDRSIGTHQIVRDGLATLVTTPEEAVEALSPVGLNLAPTRTGDSTARDAVEPQLRWCWDVLGPRPSTATTVARAGGRSLGDAELALGMLGLAGQAERTGTGWVRSR</sequence>
<keyword evidence="4" id="KW-1185">Reference proteome</keyword>
<evidence type="ECO:0000256" key="1">
    <source>
        <dbReference type="ARBA" id="ARBA00006525"/>
    </source>
</evidence>
<dbReference type="AlphaFoldDB" id="C7NGY6"/>
<proteinExistence type="inferred from homology"/>
<evidence type="ECO:0000313" key="3">
    <source>
        <dbReference type="EMBL" id="ACV06156.1"/>
    </source>
</evidence>
<evidence type="ECO:0000259" key="2">
    <source>
        <dbReference type="Pfam" id="PF02481"/>
    </source>
</evidence>